<reference evidence="2 3" key="1">
    <citation type="submission" date="2020-08" db="EMBL/GenBank/DDBJ databases">
        <title>Genomic Encyclopedia of Type Strains, Phase IV (KMG-V): Genome sequencing to study the core and pangenomes of soil and plant-associated prokaryotes.</title>
        <authorList>
            <person name="Whitman W."/>
        </authorList>
    </citation>
    <scope>NUCLEOTIDE SEQUENCE [LARGE SCALE GENOMIC DNA]</scope>
    <source>
        <strain evidence="2 3">SEMIA 4011</strain>
    </source>
</reference>
<comment type="similarity">
    <text evidence="1">Belongs to the phD/YefM antitoxin family.</text>
</comment>
<keyword evidence="2" id="KW-0238">DNA-binding</keyword>
<dbReference type="Gene3D" id="3.40.1620.10">
    <property type="entry name" value="YefM-like domain"/>
    <property type="match status" value="1"/>
</dbReference>
<organism evidence="2 3">
    <name type="scientific">Rhizobium leguminosarum</name>
    <dbReference type="NCBI Taxonomy" id="384"/>
    <lineage>
        <taxon>Bacteria</taxon>
        <taxon>Pseudomonadati</taxon>
        <taxon>Pseudomonadota</taxon>
        <taxon>Alphaproteobacteria</taxon>
        <taxon>Hyphomicrobiales</taxon>
        <taxon>Rhizobiaceae</taxon>
        <taxon>Rhizobium/Agrobacterium group</taxon>
        <taxon>Rhizobium</taxon>
    </lineage>
</organism>
<evidence type="ECO:0000313" key="3">
    <source>
        <dbReference type="Proteomes" id="UP000517187"/>
    </source>
</evidence>
<gene>
    <name evidence="2" type="ORF">GGE66_002171</name>
</gene>
<dbReference type="SUPFAM" id="SSF143120">
    <property type="entry name" value="YefM-like"/>
    <property type="match status" value="1"/>
</dbReference>
<evidence type="ECO:0000256" key="1">
    <source>
        <dbReference type="ARBA" id="ARBA00009981"/>
    </source>
</evidence>
<comment type="caution">
    <text evidence="2">The sequence shown here is derived from an EMBL/GenBank/DDBJ whole genome shotgun (WGS) entry which is preliminary data.</text>
</comment>
<sequence length="82" mass="9437">MARVKLEEAEVRLSELLDRVEAGEIFEILRHDKPVAQFVPMRTSAKPIDVEQLKTFTASMEPPDELVDSATFIRGMRDTDRY</sequence>
<protein>
    <submittedName>
        <fullName evidence="2">Antitoxin (DNA-binding transcriptional repressor) of toxin-antitoxin stability system</fullName>
    </submittedName>
</protein>
<dbReference type="RefSeq" id="WP_184693879.1">
    <property type="nucleotide sequence ID" value="NZ_JACIIJ010000004.1"/>
</dbReference>
<dbReference type="InterPro" id="IPR036165">
    <property type="entry name" value="YefM-like_sf"/>
</dbReference>
<evidence type="ECO:0000313" key="2">
    <source>
        <dbReference type="EMBL" id="MBB6221201.1"/>
    </source>
</evidence>
<accession>A0A7X0DS98</accession>
<dbReference type="GO" id="GO:0003677">
    <property type="term" value="F:DNA binding"/>
    <property type="evidence" value="ECO:0007669"/>
    <property type="project" value="UniProtKB-KW"/>
</dbReference>
<name>A0A7X0DS98_RHILE</name>
<dbReference type="AlphaFoldDB" id="A0A7X0DS98"/>
<proteinExistence type="inferred from homology"/>
<dbReference type="Proteomes" id="UP000517187">
    <property type="component" value="Unassembled WGS sequence"/>
</dbReference>
<dbReference type="EMBL" id="JACIIJ010000004">
    <property type="protein sequence ID" value="MBB6221201.1"/>
    <property type="molecule type" value="Genomic_DNA"/>
</dbReference>